<dbReference type="OrthoDB" id="9810080at2"/>
<dbReference type="InterPro" id="IPR036282">
    <property type="entry name" value="Glutathione-S-Trfase_C_sf"/>
</dbReference>
<name>A0A844TDI3_9BRAD</name>
<dbReference type="Gene3D" id="1.20.1050.10">
    <property type="match status" value="1"/>
</dbReference>
<dbReference type="InterPro" id="IPR004045">
    <property type="entry name" value="Glutathione_S-Trfase_N"/>
</dbReference>
<comment type="caution">
    <text evidence="3">The sequence shown here is derived from an EMBL/GenBank/DDBJ whole genome shotgun (WGS) entry which is preliminary data.</text>
</comment>
<feature type="domain" description="GST C-terminal" evidence="2">
    <location>
        <begin position="87"/>
        <end position="221"/>
    </location>
</feature>
<dbReference type="SUPFAM" id="SSF47616">
    <property type="entry name" value="GST C-terminal domain-like"/>
    <property type="match status" value="1"/>
</dbReference>
<dbReference type="PROSITE" id="PS50405">
    <property type="entry name" value="GST_CTER"/>
    <property type="match status" value="1"/>
</dbReference>
<dbReference type="PANTHER" id="PTHR44051">
    <property type="entry name" value="GLUTATHIONE S-TRANSFERASE-RELATED"/>
    <property type="match status" value="1"/>
</dbReference>
<dbReference type="SUPFAM" id="SSF52833">
    <property type="entry name" value="Thioredoxin-like"/>
    <property type="match status" value="1"/>
</dbReference>
<dbReference type="InterPro" id="IPR040079">
    <property type="entry name" value="Glutathione_S-Trfase"/>
</dbReference>
<dbReference type="PANTHER" id="PTHR44051:SF2">
    <property type="entry name" value="HYPOTHETICAL GLUTATHIONE S-TRANSFERASE LIKE PROTEIN"/>
    <property type="match status" value="1"/>
</dbReference>
<dbReference type="GO" id="GO:0016740">
    <property type="term" value="F:transferase activity"/>
    <property type="evidence" value="ECO:0007669"/>
    <property type="project" value="UniProtKB-KW"/>
</dbReference>
<organism evidence="3 4">
    <name type="scientific">Bradyrhizobium cajani</name>
    <dbReference type="NCBI Taxonomy" id="1928661"/>
    <lineage>
        <taxon>Bacteria</taxon>
        <taxon>Pseudomonadati</taxon>
        <taxon>Pseudomonadota</taxon>
        <taxon>Alphaproteobacteria</taxon>
        <taxon>Hyphomicrobiales</taxon>
        <taxon>Nitrobacteraceae</taxon>
        <taxon>Bradyrhizobium</taxon>
    </lineage>
</organism>
<gene>
    <name evidence="3" type="ORF">GPL20_29365</name>
</gene>
<dbReference type="Gene3D" id="3.40.30.10">
    <property type="entry name" value="Glutaredoxin"/>
    <property type="match status" value="1"/>
</dbReference>
<dbReference type="InterPro" id="IPR036249">
    <property type="entry name" value="Thioredoxin-like_sf"/>
</dbReference>
<reference evidence="3 4" key="1">
    <citation type="submission" date="2019-12" db="EMBL/GenBank/DDBJ databases">
        <title>Draft genome sequences Bradyrhizobium cajani AMBPC1010, Bradyrhizobium pachyrhizi AMBPC1040 and Bradyrhizobium yuanmingense ALSPC3051, three plant growth promoting strains isolated from nodules of Cajanus cajan L. in Dominican Republic.</title>
        <authorList>
            <person name="Flores-Felix J.D."/>
            <person name="Araujo J."/>
            <person name="Diaz-Alcantara C."/>
            <person name="Gonzalez-Andres F."/>
            <person name="Velazquez E."/>
        </authorList>
    </citation>
    <scope>NUCLEOTIDE SEQUENCE [LARGE SCALE GENOMIC DNA]</scope>
    <source>
        <strain evidence="3 4">1010</strain>
    </source>
</reference>
<dbReference type="SFLD" id="SFLDS00019">
    <property type="entry name" value="Glutathione_Transferase_(cytos"/>
    <property type="match status" value="1"/>
</dbReference>
<dbReference type="Pfam" id="PF13410">
    <property type="entry name" value="GST_C_2"/>
    <property type="match status" value="1"/>
</dbReference>
<sequence length="224" mass="24907">MTRYRLYCVGASGNSFKVALFLNCAGLDWEPVGVDFVGGETRDPVWRATTNEMGEIPVLEVDGRRLSQSGAILGWLAETHGMFGPSSAAERFETARWLLFDNHRFTGNFAAHRVLQSMMPKPPHPDVLAYVRARTQSALSIVEKHLGNHSFVLGGRPTIVDFSLAGYLYYPTEETGFDLRMDFPAIDAWRARIAALPGWKPPYEMMPVGHSLPVVRSATSVLHI</sequence>
<proteinExistence type="predicted"/>
<dbReference type="EMBL" id="WQNE01000031">
    <property type="protein sequence ID" value="MVT77108.1"/>
    <property type="molecule type" value="Genomic_DNA"/>
</dbReference>
<feature type="domain" description="GST N-terminal" evidence="1">
    <location>
        <begin position="2"/>
        <end position="84"/>
    </location>
</feature>
<dbReference type="AlphaFoldDB" id="A0A844TDI3"/>
<accession>A0A844TDI3</accession>
<evidence type="ECO:0000259" key="2">
    <source>
        <dbReference type="PROSITE" id="PS50405"/>
    </source>
</evidence>
<dbReference type="CDD" id="cd03056">
    <property type="entry name" value="GST_N_4"/>
    <property type="match status" value="1"/>
</dbReference>
<dbReference type="RefSeq" id="WP_157334238.1">
    <property type="nucleotide sequence ID" value="NZ_JANADL010000067.1"/>
</dbReference>
<protein>
    <submittedName>
        <fullName evidence="3">Glutathione S-transferase</fullName>
    </submittedName>
</protein>
<dbReference type="Proteomes" id="UP000449969">
    <property type="component" value="Unassembled WGS sequence"/>
</dbReference>
<dbReference type="InterPro" id="IPR010987">
    <property type="entry name" value="Glutathione-S-Trfase_C-like"/>
</dbReference>
<keyword evidence="3" id="KW-0808">Transferase</keyword>
<keyword evidence="4" id="KW-1185">Reference proteome</keyword>
<evidence type="ECO:0000313" key="4">
    <source>
        <dbReference type="Proteomes" id="UP000449969"/>
    </source>
</evidence>
<evidence type="ECO:0000313" key="3">
    <source>
        <dbReference type="EMBL" id="MVT77108.1"/>
    </source>
</evidence>
<dbReference type="Pfam" id="PF02798">
    <property type="entry name" value="GST_N"/>
    <property type="match status" value="1"/>
</dbReference>
<evidence type="ECO:0000259" key="1">
    <source>
        <dbReference type="PROSITE" id="PS50404"/>
    </source>
</evidence>
<dbReference type="PROSITE" id="PS50404">
    <property type="entry name" value="GST_NTER"/>
    <property type="match status" value="1"/>
</dbReference>